<dbReference type="Gene3D" id="3.30.450.20">
    <property type="entry name" value="PAS domain"/>
    <property type="match status" value="1"/>
</dbReference>
<dbReference type="GO" id="GO:0000155">
    <property type="term" value="F:phosphorelay sensor kinase activity"/>
    <property type="evidence" value="ECO:0007669"/>
    <property type="project" value="InterPro"/>
</dbReference>
<dbReference type="RefSeq" id="WP_096296779.1">
    <property type="nucleotide sequence ID" value="NZ_CP023406.1"/>
</dbReference>
<dbReference type="Proteomes" id="UP000218968">
    <property type="component" value="Chromosome"/>
</dbReference>
<evidence type="ECO:0000256" key="1">
    <source>
        <dbReference type="ARBA" id="ARBA00000085"/>
    </source>
</evidence>
<dbReference type="PANTHER" id="PTHR42878">
    <property type="entry name" value="TWO-COMPONENT HISTIDINE KINASE"/>
    <property type="match status" value="1"/>
</dbReference>
<gene>
    <name evidence="7" type="ORF">CNR27_02440</name>
</gene>
<keyword evidence="8" id="KW-1185">Reference proteome</keyword>
<keyword evidence="5" id="KW-0418">Kinase</keyword>
<dbReference type="PROSITE" id="PS50109">
    <property type="entry name" value="HIS_KIN"/>
    <property type="match status" value="1"/>
</dbReference>
<dbReference type="Pfam" id="PF08448">
    <property type="entry name" value="PAS_4"/>
    <property type="match status" value="1"/>
</dbReference>
<dbReference type="SUPFAM" id="SSF55874">
    <property type="entry name" value="ATPase domain of HSP90 chaperone/DNA topoisomerase II/histidine kinase"/>
    <property type="match status" value="1"/>
</dbReference>
<evidence type="ECO:0000256" key="4">
    <source>
        <dbReference type="ARBA" id="ARBA00022679"/>
    </source>
</evidence>
<dbReference type="InterPro" id="IPR013656">
    <property type="entry name" value="PAS_4"/>
</dbReference>
<dbReference type="Gene3D" id="3.30.565.10">
    <property type="entry name" value="Histidine kinase-like ATPase, C-terminal domain"/>
    <property type="match status" value="1"/>
</dbReference>
<dbReference type="PANTHER" id="PTHR42878:SF15">
    <property type="entry name" value="BACTERIOPHYTOCHROME"/>
    <property type="match status" value="1"/>
</dbReference>
<protein>
    <recommendedName>
        <fullName evidence="2">histidine kinase</fullName>
        <ecNumber evidence="2">2.7.13.3</ecNumber>
    </recommendedName>
</protein>
<evidence type="ECO:0000259" key="6">
    <source>
        <dbReference type="PROSITE" id="PS50109"/>
    </source>
</evidence>
<keyword evidence="3" id="KW-0597">Phosphoprotein</keyword>
<comment type="catalytic activity">
    <reaction evidence="1">
        <text>ATP + protein L-histidine = ADP + protein N-phospho-L-histidine.</text>
        <dbReference type="EC" id="2.7.13.3"/>
    </reaction>
</comment>
<dbReference type="InterPro" id="IPR035965">
    <property type="entry name" value="PAS-like_dom_sf"/>
</dbReference>
<dbReference type="InterPro" id="IPR036097">
    <property type="entry name" value="HisK_dim/P_sf"/>
</dbReference>
<dbReference type="SUPFAM" id="SSF55785">
    <property type="entry name" value="PYP-like sensor domain (PAS domain)"/>
    <property type="match status" value="1"/>
</dbReference>
<reference evidence="8" key="1">
    <citation type="submission" date="2017-09" db="EMBL/GenBank/DDBJ databases">
        <title>Luteimonas liuhanmingii sp.nov., isolated from the intestinal contents of Tibetan Plateau Pika in Yushu, Qinghai Province, China.</title>
        <authorList>
            <person name="Gui Z."/>
        </authorList>
    </citation>
    <scope>NUCLEOTIDE SEQUENCE [LARGE SCALE GENOMIC DNA]</scope>
    <source>
        <strain evidence="8">100111</strain>
    </source>
</reference>
<dbReference type="EMBL" id="CP023406">
    <property type="protein sequence ID" value="ATD66449.1"/>
    <property type="molecule type" value="Genomic_DNA"/>
</dbReference>
<dbReference type="Pfam" id="PF02518">
    <property type="entry name" value="HATPase_c"/>
    <property type="match status" value="1"/>
</dbReference>
<dbReference type="SMART" id="SM00388">
    <property type="entry name" value="HisKA"/>
    <property type="match status" value="1"/>
</dbReference>
<dbReference type="GO" id="GO:0030295">
    <property type="term" value="F:protein kinase activator activity"/>
    <property type="evidence" value="ECO:0007669"/>
    <property type="project" value="TreeGrafter"/>
</dbReference>
<dbReference type="SMART" id="SM00387">
    <property type="entry name" value="HATPase_c"/>
    <property type="match status" value="1"/>
</dbReference>
<dbReference type="KEGG" id="lum:CNR27_02440"/>
<keyword evidence="4" id="KW-0808">Transferase</keyword>
<dbReference type="AlphaFoldDB" id="A0A290XBH3"/>
<evidence type="ECO:0000313" key="7">
    <source>
        <dbReference type="EMBL" id="ATD66449.1"/>
    </source>
</evidence>
<dbReference type="InterPro" id="IPR050351">
    <property type="entry name" value="BphY/WalK/GraS-like"/>
</dbReference>
<dbReference type="InterPro" id="IPR036890">
    <property type="entry name" value="HATPase_C_sf"/>
</dbReference>
<dbReference type="InterPro" id="IPR005467">
    <property type="entry name" value="His_kinase_dom"/>
</dbReference>
<dbReference type="Gene3D" id="1.10.287.130">
    <property type="match status" value="1"/>
</dbReference>
<proteinExistence type="predicted"/>
<dbReference type="PRINTS" id="PR00344">
    <property type="entry name" value="BCTRLSENSOR"/>
</dbReference>
<dbReference type="OrthoDB" id="9808408at2"/>
<dbReference type="CDD" id="cd00082">
    <property type="entry name" value="HisKA"/>
    <property type="match status" value="1"/>
</dbReference>
<evidence type="ECO:0000256" key="3">
    <source>
        <dbReference type="ARBA" id="ARBA00022553"/>
    </source>
</evidence>
<feature type="domain" description="Histidine kinase" evidence="6">
    <location>
        <begin position="136"/>
        <end position="348"/>
    </location>
</feature>
<dbReference type="InterPro" id="IPR004358">
    <property type="entry name" value="Sig_transdc_His_kin-like_C"/>
</dbReference>
<name>A0A290XBH3_9GAMM</name>
<dbReference type="GO" id="GO:0000156">
    <property type="term" value="F:phosphorelay response regulator activity"/>
    <property type="evidence" value="ECO:0007669"/>
    <property type="project" value="TreeGrafter"/>
</dbReference>
<evidence type="ECO:0000256" key="5">
    <source>
        <dbReference type="ARBA" id="ARBA00022777"/>
    </source>
</evidence>
<dbReference type="InterPro" id="IPR003661">
    <property type="entry name" value="HisK_dim/P_dom"/>
</dbReference>
<accession>A0A290XBH3</accession>
<dbReference type="SUPFAM" id="SSF47384">
    <property type="entry name" value="Homodimeric domain of signal transducing histidine kinase"/>
    <property type="match status" value="1"/>
</dbReference>
<dbReference type="GO" id="GO:0007234">
    <property type="term" value="P:osmosensory signaling via phosphorelay pathway"/>
    <property type="evidence" value="ECO:0007669"/>
    <property type="project" value="TreeGrafter"/>
</dbReference>
<organism evidence="7 8">
    <name type="scientific">Luteimonas chenhongjianii</name>
    <dbReference type="NCBI Taxonomy" id="2006110"/>
    <lineage>
        <taxon>Bacteria</taxon>
        <taxon>Pseudomonadati</taxon>
        <taxon>Pseudomonadota</taxon>
        <taxon>Gammaproteobacteria</taxon>
        <taxon>Lysobacterales</taxon>
        <taxon>Lysobacteraceae</taxon>
        <taxon>Luteimonas</taxon>
    </lineage>
</organism>
<sequence length="355" mass="38183">MSNAVPLRTTPDVPVDLIDQLPIGVAVIGADGHWQRANPALGALLGVDAGMLAGRVAHHDLLPGLSARIDAALARLPEDADLHDVPVTLAAGDSGPQRHLRATLRPLAGTAGALLQLHDGSAQQALEAQQETLAFGISHELRAPVRAVEQFARRLLAQEGDPDRGREYLKRIQHAAGQAGGLIDALLETMRASRPSRPPTPVDIGMLGEWVGVELQEADPGRPSDIRVTPDLWAWGDEHALKQMLGKLLHNAWKFSAHREVIRIELDGTRVGDRLQLEVRDQGRGFDMRYAERLFVPFRRLHGADDGAGHGLGLAIAQQLARAQGGHIRVHSTPDVGTTFFIDLPAAPDEDAPGP</sequence>
<evidence type="ECO:0000256" key="2">
    <source>
        <dbReference type="ARBA" id="ARBA00012438"/>
    </source>
</evidence>
<dbReference type="EC" id="2.7.13.3" evidence="2"/>
<dbReference type="InterPro" id="IPR003594">
    <property type="entry name" value="HATPase_dom"/>
</dbReference>
<evidence type="ECO:0000313" key="8">
    <source>
        <dbReference type="Proteomes" id="UP000218968"/>
    </source>
</evidence>
<dbReference type="Pfam" id="PF00512">
    <property type="entry name" value="HisKA"/>
    <property type="match status" value="1"/>
</dbReference>